<dbReference type="PANTHER" id="PTHR34291:SF1">
    <property type="entry name" value="HYDROXYPROLINE-RICH GLYCOPROTEIN FAMILY PROTEIN"/>
    <property type="match status" value="1"/>
</dbReference>
<dbReference type="PANTHER" id="PTHR34291">
    <property type="entry name" value="HYDROXYPROLINE-RICH GLYCOPROTEIN FAMILY PROTEIN"/>
    <property type="match status" value="1"/>
</dbReference>
<feature type="transmembrane region" description="Helical" evidence="1">
    <location>
        <begin position="7"/>
        <end position="34"/>
    </location>
</feature>
<keyword evidence="1" id="KW-1133">Transmembrane helix</keyword>
<gene>
    <name evidence="2" type="ORF">KP509_04G045200</name>
</gene>
<proteinExistence type="predicted"/>
<accession>A0A8T2UZI2</accession>
<comment type="caution">
    <text evidence="2">The sequence shown here is derived from an EMBL/GenBank/DDBJ whole genome shotgun (WGS) entry which is preliminary data.</text>
</comment>
<reference evidence="2" key="1">
    <citation type="submission" date="2021-08" db="EMBL/GenBank/DDBJ databases">
        <title>WGS assembly of Ceratopteris richardii.</title>
        <authorList>
            <person name="Marchant D.B."/>
            <person name="Chen G."/>
            <person name="Jenkins J."/>
            <person name="Shu S."/>
            <person name="Leebens-Mack J."/>
            <person name="Grimwood J."/>
            <person name="Schmutz J."/>
            <person name="Soltis P."/>
            <person name="Soltis D."/>
            <person name="Chen Z.-H."/>
        </authorList>
    </citation>
    <scope>NUCLEOTIDE SEQUENCE</scope>
    <source>
        <strain evidence="2">Whitten #5841</strain>
        <tissue evidence="2">Leaf</tissue>
    </source>
</reference>
<dbReference type="OrthoDB" id="1936969at2759"/>
<dbReference type="InterPro" id="IPR037699">
    <property type="entry name" value="At5g65660-like"/>
</dbReference>
<evidence type="ECO:0000256" key="1">
    <source>
        <dbReference type="SAM" id="Phobius"/>
    </source>
</evidence>
<keyword evidence="1" id="KW-0472">Membrane</keyword>
<sequence length="142" mass="15726">MLQSISFTFIVGTAVVTLTFLGITCFFLCCYHWANILRATSHLHDEDHLGSPSSSISMSSSFPALGRAAIFRENDQGKQAHIIDMEKIPREDVLPVVWMPGHRLPTFIAVPNPYEPPMFVLHSLCSEDLAAPSVHLPALHSK</sequence>
<evidence type="ECO:0000313" key="2">
    <source>
        <dbReference type="EMBL" id="KAH7439103.1"/>
    </source>
</evidence>
<evidence type="ECO:0000313" key="3">
    <source>
        <dbReference type="Proteomes" id="UP000825935"/>
    </source>
</evidence>
<protein>
    <submittedName>
        <fullName evidence="2">Uncharacterized protein</fullName>
    </submittedName>
</protein>
<dbReference type="EMBL" id="CM035409">
    <property type="protein sequence ID" value="KAH7439103.1"/>
    <property type="molecule type" value="Genomic_DNA"/>
</dbReference>
<keyword evidence="1" id="KW-0812">Transmembrane</keyword>
<dbReference type="Proteomes" id="UP000825935">
    <property type="component" value="Chromosome 4"/>
</dbReference>
<dbReference type="AlphaFoldDB" id="A0A8T2UZI2"/>
<keyword evidence="3" id="KW-1185">Reference proteome</keyword>
<name>A0A8T2UZI2_CERRI</name>
<organism evidence="2 3">
    <name type="scientific">Ceratopteris richardii</name>
    <name type="common">Triangle waterfern</name>
    <dbReference type="NCBI Taxonomy" id="49495"/>
    <lineage>
        <taxon>Eukaryota</taxon>
        <taxon>Viridiplantae</taxon>
        <taxon>Streptophyta</taxon>
        <taxon>Embryophyta</taxon>
        <taxon>Tracheophyta</taxon>
        <taxon>Polypodiopsida</taxon>
        <taxon>Polypodiidae</taxon>
        <taxon>Polypodiales</taxon>
        <taxon>Pteridineae</taxon>
        <taxon>Pteridaceae</taxon>
        <taxon>Parkerioideae</taxon>
        <taxon>Ceratopteris</taxon>
    </lineage>
</organism>